<name>A0A1Y4LQL3_9FIRM</name>
<evidence type="ECO:0000313" key="4">
    <source>
        <dbReference type="EMBL" id="OUP58946.1"/>
    </source>
</evidence>
<dbReference type="InterPro" id="IPR002901">
    <property type="entry name" value="MGlyc_endo_b_GlcNAc-like_dom"/>
</dbReference>
<dbReference type="RefSeq" id="WP_087158877.1">
    <property type="nucleotide sequence ID" value="NZ_NFKM01000015.1"/>
</dbReference>
<dbReference type="InterPro" id="IPR016134">
    <property type="entry name" value="Dockerin_dom"/>
</dbReference>
<dbReference type="PANTHER" id="PTHR33308:SF9">
    <property type="entry name" value="PEPTIDOGLYCAN HYDROLASE FLGJ"/>
    <property type="match status" value="1"/>
</dbReference>
<keyword evidence="2" id="KW-0732">Signal</keyword>
<keyword evidence="5" id="KW-1185">Reference proteome</keyword>
<dbReference type="GO" id="GO:0004553">
    <property type="term" value="F:hydrolase activity, hydrolyzing O-glycosyl compounds"/>
    <property type="evidence" value="ECO:0007669"/>
    <property type="project" value="InterPro"/>
</dbReference>
<organism evidence="4 5">
    <name type="scientific">Faecalitalea cylindroides</name>
    <dbReference type="NCBI Taxonomy" id="39483"/>
    <lineage>
        <taxon>Bacteria</taxon>
        <taxon>Bacillati</taxon>
        <taxon>Bacillota</taxon>
        <taxon>Erysipelotrichia</taxon>
        <taxon>Erysipelotrichales</taxon>
        <taxon>Erysipelotrichaceae</taxon>
        <taxon>Faecalitalea</taxon>
    </lineage>
</organism>
<dbReference type="PROSITE" id="PS51766">
    <property type="entry name" value="DOCKERIN"/>
    <property type="match status" value="1"/>
</dbReference>
<dbReference type="PROSITE" id="PS00018">
    <property type="entry name" value="EF_HAND_1"/>
    <property type="match status" value="1"/>
</dbReference>
<dbReference type="EMBL" id="NFKM01000015">
    <property type="protein sequence ID" value="OUP58946.1"/>
    <property type="molecule type" value="Genomic_DNA"/>
</dbReference>
<dbReference type="Gene3D" id="1.10.1330.10">
    <property type="entry name" value="Dockerin domain"/>
    <property type="match status" value="1"/>
</dbReference>
<feature type="signal peptide" evidence="2">
    <location>
        <begin position="1"/>
        <end position="24"/>
    </location>
</feature>
<dbReference type="Pfam" id="PF01832">
    <property type="entry name" value="Glucosaminidase"/>
    <property type="match status" value="1"/>
</dbReference>
<dbReference type="GO" id="GO:0000272">
    <property type="term" value="P:polysaccharide catabolic process"/>
    <property type="evidence" value="ECO:0007669"/>
    <property type="project" value="InterPro"/>
</dbReference>
<evidence type="ECO:0000256" key="2">
    <source>
        <dbReference type="SAM" id="SignalP"/>
    </source>
</evidence>
<dbReference type="InterPro" id="IPR018247">
    <property type="entry name" value="EF_Hand_1_Ca_BS"/>
</dbReference>
<dbReference type="SUPFAM" id="SSF63446">
    <property type="entry name" value="Type I dockerin domain"/>
    <property type="match status" value="1"/>
</dbReference>
<dbReference type="Gene3D" id="1.10.530.10">
    <property type="match status" value="1"/>
</dbReference>
<gene>
    <name evidence="4" type="ORF">B5F14_07620</name>
</gene>
<dbReference type="Proteomes" id="UP000195447">
    <property type="component" value="Unassembled WGS sequence"/>
</dbReference>
<evidence type="ECO:0000259" key="3">
    <source>
        <dbReference type="PROSITE" id="PS51766"/>
    </source>
</evidence>
<comment type="caution">
    <text evidence="4">The sequence shown here is derived from an EMBL/GenBank/DDBJ whole genome shotgun (WGS) entry which is preliminary data.</text>
</comment>
<dbReference type="AlphaFoldDB" id="A0A1Y4LQL3"/>
<protein>
    <recommendedName>
        <fullName evidence="3">Dockerin domain-containing protein</fullName>
    </recommendedName>
</protein>
<dbReference type="InterPro" id="IPR036439">
    <property type="entry name" value="Dockerin_dom_sf"/>
</dbReference>
<dbReference type="CDD" id="cd14256">
    <property type="entry name" value="Dockerin_I"/>
    <property type="match status" value="1"/>
</dbReference>
<dbReference type="Pfam" id="PF00404">
    <property type="entry name" value="Dockerin_1"/>
    <property type="match status" value="1"/>
</dbReference>
<evidence type="ECO:0000256" key="1">
    <source>
        <dbReference type="ARBA" id="ARBA00022801"/>
    </source>
</evidence>
<reference evidence="5" key="1">
    <citation type="submission" date="2017-04" db="EMBL/GenBank/DDBJ databases">
        <title>Function of individual gut microbiota members based on whole genome sequencing of pure cultures obtained from chicken caecum.</title>
        <authorList>
            <person name="Medvecky M."/>
            <person name="Cejkova D."/>
            <person name="Polansky O."/>
            <person name="Karasova D."/>
            <person name="Kubasova T."/>
            <person name="Cizek A."/>
            <person name="Rychlik I."/>
        </authorList>
    </citation>
    <scope>NUCLEOTIDE SEQUENCE [LARGE SCALE GENOMIC DNA]</scope>
    <source>
        <strain evidence="5">An178</strain>
    </source>
</reference>
<feature type="domain" description="Dockerin" evidence="3">
    <location>
        <begin position="498"/>
        <end position="560"/>
    </location>
</feature>
<sequence>MKKGIITIIASLFAIISLFVPVYAQEDSVFEVGEVQSEDQPLMNVDENGNVTPVDTEALEQELSQTPMVMSDDMSRNVSVGVVNFRTKPSAAYNTLYTEDGTNKQGYLNGYSASDGAFLGYNSDYSKVKFKMAGVTGWVSASEVQVIDYNSVASVSYYSVSSGYIYHTITNNVYSSNYASKILIGYNPGYLQEGVPYYSYDGHYFYTSYASMVSDYKQGVYTNSVNNNSPYYNYYQYLPHRSKTTFTAKELDNLTASKANGKLNGLGSYFIQYQNTYGTNAALVYSVAVLESGWGTSSIAQNKNNLFGHGAVDSNPYYGANGYSKPSDSILYHSKVFISEGYCDPLDYSGRYFGSHLGDKGSGINVKYASDPYWGEKAASICWQLALYTNKNDYDTYTLGIKTKNVNLNVRKEANSSSTNLYQTGNADNYPFIILDEVQGSNVSGNAVWYKIQSDPTLDSTRSKIVQDKGDYDFNNFYGYVSSVYVTKVKQGNNQTSQDLLLGDVNLDGSITPSDYVKVKNYIMKKTTLEGNALKAADMNQDGSITPADYVKIKNTIMGK</sequence>
<evidence type="ECO:0000313" key="5">
    <source>
        <dbReference type="Proteomes" id="UP000195447"/>
    </source>
</evidence>
<dbReference type="InterPro" id="IPR002105">
    <property type="entry name" value="Dockerin_1_rpt"/>
</dbReference>
<dbReference type="PANTHER" id="PTHR33308">
    <property type="entry name" value="PEPTIDOGLYCAN HYDROLASE FLGJ"/>
    <property type="match status" value="1"/>
</dbReference>
<feature type="chain" id="PRO_5039576116" description="Dockerin domain-containing protein" evidence="2">
    <location>
        <begin position="25"/>
        <end position="560"/>
    </location>
</feature>
<proteinExistence type="predicted"/>
<dbReference type="InterPro" id="IPR051056">
    <property type="entry name" value="Glycosyl_Hydrolase_73"/>
</dbReference>
<dbReference type="SMART" id="SM00047">
    <property type="entry name" value="LYZ2"/>
    <property type="match status" value="1"/>
</dbReference>
<keyword evidence="1" id="KW-0378">Hydrolase</keyword>
<dbReference type="GO" id="GO:0004040">
    <property type="term" value="F:amidase activity"/>
    <property type="evidence" value="ECO:0007669"/>
    <property type="project" value="InterPro"/>
</dbReference>
<accession>A0A1Y4LQL3</accession>